<protein>
    <recommendedName>
        <fullName evidence="5">Lipoprotein</fullName>
    </recommendedName>
</protein>
<feature type="region of interest" description="Disordered" evidence="1">
    <location>
        <begin position="157"/>
        <end position="189"/>
    </location>
</feature>
<dbReference type="PROSITE" id="PS51257">
    <property type="entry name" value="PROKAR_LIPOPROTEIN"/>
    <property type="match status" value="1"/>
</dbReference>
<dbReference type="Proteomes" id="UP001316189">
    <property type="component" value="Chromosome"/>
</dbReference>
<feature type="compositionally biased region" description="Low complexity" evidence="1">
    <location>
        <begin position="158"/>
        <end position="189"/>
    </location>
</feature>
<evidence type="ECO:0000313" key="3">
    <source>
        <dbReference type="EMBL" id="UUI75863.1"/>
    </source>
</evidence>
<evidence type="ECO:0000256" key="2">
    <source>
        <dbReference type="SAM" id="SignalP"/>
    </source>
</evidence>
<organism evidence="3 4">
    <name type="scientific">Cellulomonas chengniuliangii</name>
    <dbReference type="NCBI Taxonomy" id="2968084"/>
    <lineage>
        <taxon>Bacteria</taxon>
        <taxon>Bacillati</taxon>
        <taxon>Actinomycetota</taxon>
        <taxon>Actinomycetes</taxon>
        <taxon>Micrococcales</taxon>
        <taxon>Cellulomonadaceae</taxon>
        <taxon>Cellulomonas</taxon>
    </lineage>
</organism>
<dbReference type="EMBL" id="CP101988">
    <property type="protein sequence ID" value="UUI75863.1"/>
    <property type="molecule type" value="Genomic_DNA"/>
</dbReference>
<sequence length="189" mass="18403">MVRVSSVRRRFALAGVVALVSAGLAGCSATNTITTQMDYAASDGVRATLGDVTAQNLLIITAGEGEEGALQGAFTNAGRDDLTVTLSTEDDVELAAVPVAAGATVLLGGSSGDIVTFTSPGAPGAAVPLVLSTGAAGAESIFVPVLDGTLSEYADLVPTASPSPSATPTAEATEAPSAEPTPTASPTAG</sequence>
<proteinExistence type="predicted"/>
<evidence type="ECO:0008006" key="5">
    <source>
        <dbReference type="Google" id="ProtNLM"/>
    </source>
</evidence>
<evidence type="ECO:0000256" key="1">
    <source>
        <dbReference type="SAM" id="MobiDB-lite"/>
    </source>
</evidence>
<gene>
    <name evidence="3" type="ORF">NP064_02835</name>
</gene>
<feature type="signal peptide" evidence="2">
    <location>
        <begin position="1"/>
        <end position="25"/>
    </location>
</feature>
<keyword evidence="4" id="KW-1185">Reference proteome</keyword>
<dbReference type="RefSeq" id="WP_227568016.1">
    <property type="nucleotide sequence ID" value="NZ_CP101988.1"/>
</dbReference>
<keyword evidence="2" id="KW-0732">Signal</keyword>
<reference evidence="3 4" key="1">
    <citation type="submission" date="2022-07" db="EMBL/GenBank/DDBJ databases">
        <title>Novel species in genus cellulomonas.</title>
        <authorList>
            <person name="Ye L."/>
        </authorList>
    </citation>
    <scope>NUCLEOTIDE SEQUENCE [LARGE SCALE GENOMIC DNA]</scope>
    <source>
        <strain evidence="4">zg-Y338</strain>
    </source>
</reference>
<name>A0ABY5L5J5_9CELL</name>
<feature type="chain" id="PRO_5046014923" description="Lipoprotein" evidence="2">
    <location>
        <begin position="26"/>
        <end position="189"/>
    </location>
</feature>
<evidence type="ECO:0000313" key="4">
    <source>
        <dbReference type="Proteomes" id="UP001316189"/>
    </source>
</evidence>
<accession>A0ABY5L5J5</accession>